<evidence type="ECO:0000313" key="2">
    <source>
        <dbReference type="Proteomes" id="UP000053820"/>
    </source>
</evidence>
<dbReference type="EMBL" id="KN840018">
    <property type="protein sequence ID" value="KIJ58007.1"/>
    <property type="molecule type" value="Genomic_DNA"/>
</dbReference>
<proteinExistence type="predicted"/>
<dbReference type="Proteomes" id="UP000053820">
    <property type="component" value="Unassembled WGS sequence"/>
</dbReference>
<dbReference type="HOGENOM" id="CLU_1602951_0_0_1"/>
<reference evidence="1 2" key="1">
    <citation type="submission" date="2014-04" db="EMBL/GenBank/DDBJ databases">
        <title>Evolutionary Origins and Diversification of the Mycorrhizal Mutualists.</title>
        <authorList>
            <consortium name="DOE Joint Genome Institute"/>
            <consortium name="Mycorrhizal Genomics Consortium"/>
            <person name="Kohler A."/>
            <person name="Kuo A."/>
            <person name="Nagy L.G."/>
            <person name="Floudas D."/>
            <person name="Copeland A."/>
            <person name="Barry K.W."/>
            <person name="Cichocki N."/>
            <person name="Veneault-Fourrey C."/>
            <person name="LaButti K."/>
            <person name="Lindquist E.A."/>
            <person name="Lipzen A."/>
            <person name="Lundell T."/>
            <person name="Morin E."/>
            <person name="Murat C."/>
            <person name="Riley R."/>
            <person name="Ohm R."/>
            <person name="Sun H."/>
            <person name="Tunlid A."/>
            <person name="Henrissat B."/>
            <person name="Grigoriev I.V."/>
            <person name="Hibbett D.S."/>
            <person name="Martin F."/>
        </authorList>
    </citation>
    <scope>NUCLEOTIDE SEQUENCE [LARGE SCALE GENOMIC DNA]</scope>
    <source>
        <strain evidence="1 2">MD-312</strain>
    </source>
</reference>
<organism evidence="1 2">
    <name type="scientific">Hydnomerulius pinastri MD-312</name>
    <dbReference type="NCBI Taxonomy" id="994086"/>
    <lineage>
        <taxon>Eukaryota</taxon>
        <taxon>Fungi</taxon>
        <taxon>Dikarya</taxon>
        <taxon>Basidiomycota</taxon>
        <taxon>Agaricomycotina</taxon>
        <taxon>Agaricomycetes</taxon>
        <taxon>Agaricomycetidae</taxon>
        <taxon>Boletales</taxon>
        <taxon>Boletales incertae sedis</taxon>
        <taxon>Leucogyrophana</taxon>
    </lineage>
</organism>
<gene>
    <name evidence="1" type="ORF">HYDPIDRAFT_120102</name>
</gene>
<keyword evidence="2" id="KW-1185">Reference proteome</keyword>
<evidence type="ECO:0000313" key="1">
    <source>
        <dbReference type="EMBL" id="KIJ58007.1"/>
    </source>
</evidence>
<sequence length="166" mass="18850">MLHSLPRDQRLSTLNKWLRVRSNHTRSFPKADRFEQSTIEGINLVNSRGMQHIHLQNSIGVLSSEWLHLRAARVISLAVEYDKTGRRFDALARVVNKVEKIKGGDRGDACSNRTCACEKPRELSIWSSFCMVAVSVWQVLRGMGTNIEIITWGKPVLSQPLHMTAK</sequence>
<protein>
    <submittedName>
        <fullName evidence="1">Uncharacterized protein</fullName>
    </submittedName>
</protein>
<name>A0A0C9W6V7_9AGAM</name>
<accession>A0A0C9W6V7</accession>
<dbReference type="AlphaFoldDB" id="A0A0C9W6V7"/>